<comment type="caution">
    <text evidence="1">The sequence shown here is derived from an EMBL/GenBank/DDBJ whole genome shotgun (WGS) entry which is preliminary data.</text>
</comment>
<proteinExistence type="predicted"/>
<gene>
    <name evidence="1" type="ORF">NLI96_g13347</name>
</gene>
<organism evidence="1 2">
    <name type="scientific">Meripilus lineatus</name>
    <dbReference type="NCBI Taxonomy" id="2056292"/>
    <lineage>
        <taxon>Eukaryota</taxon>
        <taxon>Fungi</taxon>
        <taxon>Dikarya</taxon>
        <taxon>Basidiomycota</taxon>
        <taxon>Agaricomycotina</taxon>
        <taxon>Agaricomycetes</taxon>
        <taxon>Polyporales</taxon>
        <taxon>Meripilaceae</taxon>
        <taxon>Meripilus</taxon>
    </lineage>
</organism>
<reference evidence="1" key="1">
    <citation type="submission" date="2022-07" db="EMBL/GenBank/DDBJ databases">
        <title>Genome Sequence of Physisporinus lineatus.</title>
        <authorList>
            <person name="Buettner E."/>
        </authorList>
    </citation>
    <scope>NUCLEOTIDE SEQUENCE</scope>
    <source>
        <strain evidence="1">VT162</strain>
    </source>
</reference>
<keyword evidence="2" id="KW-1185">Reference proteome</keyword>
<accession>A0AAD5UNA2</accession>
<sequence length="75" mass="8067">MAKRIDMTPTWGEVGNIYTRCAESGETKAVRGMRSEAAKAFAAAAAFQAISATLTEEQRAIASRVLAEELTKQGF</sequence>
<dbReference type="Proteomes" id="UP001212997">
    <property type="component" value="Unassembled WGS sequence"/>
</dbReference>
<evidence type="ECO:0000313" key="2">
    <source>
        <dbReference type="Proteomes" id="UP001212997"/>
    </source>
</evidence>
<dbReference type="AlphaFoldDB" id="A0AAD5UNA2"/>
<dbReference type="EMBL" id="JANAWD010002020">
    <property type="protein sequence ID" value="KAJ3472450.1"/>
    <property type="molecule type" value="Genomic_DNA"/>
</dbReference>
<evidence type="ECO:0000313" key="1">
    <source>
        <dbReference type="EMBL" id="KAJ3472450.1"/>
    </source>
</evidence>
<name>A0AAD5UNA2_9APHY</name>
<protein>
    <submittedName>
        <fullName evidence="1">Uncharacterized protein</fullName>
    </submittedName>
</protein>